<sequence>MSAIKYVKSVEQPMLLTLVQRNQCCVACSRRSIEVTVTVRCCLSQIENEYFNVLVRACENESRILNAPHRISANKNRCTMYILQRSVFAHHSNYVFTNHLSSQKCYAVISVQDARWTTGLGEYEAAAVEYSPSGA</sequence>
<dbReference type="EMBL" id="JYDL01000035">
    <property type="protein sequence ID" value="KRX21985.1"/>
    <property type="molecule type" value="Genomic_DNA"/>
</dbReference>
<comment type="caution">
    <text evidence="1">The sequence shown here is derived from an EMBL/GenBank/DDBJ whole genome shotgun (WGS) entry which is preliminary data.</text>
</comment>
<evidence type="ECO:0000313" key="1">
    <source>
        <dbReference type="EMBL" id="KRX21985.1"/>
    </source>
</evidence>
<gene>
    <name evidence="1" type="ORF">T07_8051</name>
</gene>
<protein>
    <submittedName>
        <fullName evidence="1">Uncharacterized protein</fullName>
    </submittedName>
</protein>
<reference evidence="1 2" key="1">
    <citation type="submission" date="2015-01" db="EMBL/GenBank/DDBJ databases">
        <title>Evolution of Trichinella species and genotypes.</title>
        <authorList>
            <person name="Korhonen P.K."/>
            <person name="Edoardo P."/>
            <person name="Giuseppe L.R."/>
            <person name="Gasser R.B."/>
        </authorList>
    </citation>
    <scope>NUCLEOTIDE SEQUENCE [LARGE SCALE GENOMIC DNA]</scope>
    <source>
        <strain evidence="1">ISS37</strain>
    </source>
</reference>
<dbReference type="Proteomes" id="UP000054630">
    <property type="component" value="Unassembled WGS sequence"/>
</dbReference>
<proteinExistence type="predicted"/>
<organism evidence="1 2">
    <name type="scientific">Trichinella nelsoni</name>
    <dbReference type="NCBI Taxonomy" id="6336"/>
    <lineage>
        <taxon>Eukaryota</taxon>
        <taxon>Metazoa</taxon>
        <taxon>Ecdysozoa</taxon>
        <taxon>Nematoda</taxon>
        <taxon>Enoplea</taxon>
        <taxon>Dorylaimia</taxon>
        <taxon>Trichinellida</taxon>
        <taxon>Trichinellidae</taxon>
        <taxon>Trichinella</taxon>
    </lineage>
</organism>
<accession>A0A0V0S5J7</accession>
<name>A0A0V0S5J7_9BILA</name>
<evidence type="ECO:0000313" key="2">
    <source>
        <dbReference type="Proteomes" id="UP000054630"/>
    </source>
</evidence>
<keyword evidence="2" id="KW-1185">Reference proteome</keyword>
<dbReference type="AlphaFoldDB" id="A0A0V0S5J7"/>